<dbReference type="Proteomes" id="UP000640052">
    <property type="component" value="Unassembled WGS sequence"/>
</dbReference>
<keyword evidence="1" id="KW-0472">Membrane</keyword>
<keyword evidence="1" id="KW-1133">Transmembrane helix</keyword>
<evidence type="ECO:0000256" key="1">
    <source>
        <dbReference type="SAM" id="Phobius"/>
    </source>
</evidence>
<dbReference type="EMBL" id="BOOA01000052">
    <property type="protein sequence ID" value="GIH27262.1"/>
    <property type="molecule type" value="Genomic_DNA"/>
</dbReference>
<feature type="transmembrane region" description="Helical" evidence="1">
    <location>
        <begin position="41"/>
        <end position="65"/>
    </location>
</feature>
<comment type="caution">
    <text evidence="2">The sequence shown here is derived from an EMBL/GenBank/DDBJ whole genome shotgun (WGS) entry which is preliminary data.</text>
</comment>
<organism evidence="2 3">
    <name type="scientific">Acrocarpospora phusangensis</name>
    <dbReference type="NCBI Taxonomy" id="1070424"/>
    <lineage>
        <taxon>Bacteria</taxon>
        <taxon>Bacillati</taxon>
        <taxon>Actinomycetota</taxon>
        <taxon>Actinomycetes</taxon>
        <taxon>Streptosporangiales</taxon>
        <taxon>Streptosporangiaceae</taxon>
        <taxon>Acrocarpospora</taxon>
    </lineage>
</organism>
<name>A0A919QE45_9ACTN</name>
<accession>A0A919QE45</accession>
<reference evidence="2" key="1">
    <citation type="submission" date="2021-01" db="EMBL/GenBank/DDBJ databases">
        <title>Whole genome shotgun sequence of Acrocarpospora phusangensis NBRC 108782.</title>
        <authorList>
            <person name="Komaki H."/>
            <person name="Tamura T."/>
        </authorList>
    </citation>
    <scope>NUCLEOTIDE SEQUENCE</scope>
    <source>
        <strain evidence="2">NBRC 108782</strain>
    </source>
</reference>
<keyword evidence="3" id="KW-1185">Reference proteome</keyword>
<dbReference type="AlphaFoldDB" id="A0A919QE45"/>
<keyword evidence="1" id="KW-0812">Transmembrane</keyword>
<sequence>MGNRLAIALVGACAVFTGLYALWARDARPGHAILDLEFLAAHVWACVLTTTLVTVVALVATRWLVATLARRRYGTRHGTATATLGVALQGLYGIDKLSVRVVPYERTRINIRCRPATPLGDLTRRLDQQAIARVRGVLGPSADLPVVIRLHVTRL</sequence>
<proteinExistence type="predicted"/>
<protein>
    <submittedName>
        <fullName evidence="2">Uncharacterized protein</fullName>
    </submittedName>
</protein>
<gene>
    <name evidence="2" type="ORF">Aph01nite_55720</name>
</gene>
<evidence type="ECO:0000313" key="3">
    <source>
        <dbReference type="Proteomes" id="UP000640052"/>
    </source>
</evidence>
<dbReference type="RefSeq" id="WP_204043923.1">
    <property type="nucleotide sequence ID" value="NZ_BOOA01000052.1"/>
</dbReference>
<evidence type="ECO:0000313" key="2">
    <source>
        <dbReference type="EMBL" id="GIH27262.1"/>
    </source>
</evidence>